<evidence type="ECO:0000259" key="16">
    <source>
        <dbReference type="PROSITE" id="PS50862"/>
    </source>
</evidence>
<comment type="catalytic activity">
    <reaction evidence="10 12">
        <text>tRNA(Sec) + L-serine + ATP = L-seryl-tRNA(Sec) + AMP + diphosphate + H(+)</text>
        <dbReference type="Rhea" id="RHEA:42580"/>
        <dbReference type="Rhea" id="RHEA-COMP:9742"/>
        <dbReference type="Rhea" id="RHEA-COMP:10128"/>
        <dbReference type="ChEBI" id="CHEBI:15378"/>
        <dbReference type="ChEBI" id="CHEBI:30616"/>
        <dbReference type="ChEBI" id="CHEBI:33019"/>
        <dbReference type="ChEBI" id="CHEBI:33384"/>
        <dbReference type="ChEBI" id="CHEBI:78442"/>
        <dbReference type="ChEBI" id="CHEBI:78533"/>
        <dbReference type="ChEBI" id="CHEBI:456215"/>
        <dbReference type="EC" id="6.1.1.11"/>
    </reaction>
</comment>
<dbReference type="Pfam" id="PF02403">
    <property type="entry name" value="Seryl_tRNA_N"/>
    <property type="match status" value="1"/>
</dbReference>
<comment type="subunit">
    <text evidence="12">Homodimer. The tRNA molecule binds across the dimer.</text>
</comment>
<evidence type="ECO:0000256" key="3">
    <source>
        <dbReference type="ARBA" id="ARBA00010728"/>
    </source>
</evidence>
<reference evidence="17 18" key="1">
    <citation type="submission" date="2020-08" db="EMBL/GenBank/DDBJ databases">
        <title>Genomic Encyclopedia of Type Strains, Phase IV (KMG-IV): sequencing the most valuable type-strain genomes for metagenomic binning, comparative biology and taxonomic classification.</title>
        <authorList>
            <person name="Goeker M."/>
        </authorList>
    </citation>
    <scope>NUCLEOTIDE SEQUENCE [LARGE SCALE GENOMIC DNA]</scope>
    <source>
        <strain evidence="17 18">DSM 103570</strain>
    </source>
</reference>
<dbReference type="Gene3D" id="3.30.930.10">
    <property type="entry name" value="Bira Bifunctional Protein, Domain 2"/>
    <property type="match status" value="1"/>
</dbReference>
<feature type="binding site" evidence="12 13">
    <location>
        <position position="285"/>
    </location>
    <ligand>
        <name>L-serine</name>
        <dbReference type="ChEBI" id="CHEBI:33384"/>
    </ligand>
</feature>
<dbReference type="SUPFAM" id="SSF55681">
    <property type="entry name" value="Class II aaRS and biotin synthetases"/>
    <property type="match status" value="1"/>
</dbReference>
<dbReference type="GO" id="GO:0006434">
    <property type="term" value="P:seryl-tRNA aminoacylation"/>
    <property type="evidence" value="ECO:0007669"/>
    <property type="project" value="UniProtKB-UniRule"/>
</dbReference>
<feature type="binding site" evidence="13">
    <location>
        <position position="262"/>
    </location>
    <ligand>
        <name>L-serine</name>
        <dbReference type="ChEBI" id="CHEBI:33384"/>
    </ligand>
</feature>
<comment type="similarity">
    <text evidence="3 12">Belongs to the class-II aminoacyl-tRNA synthetase family. Type-1 seryl-tRNA synthetase subfamily.</text>
</comment>
<evidence type="ECO:0000256" key="7">
    <source>
        <dbReference type="ARBA" id="ARBA00022840"/>
    </source>
</evidence>
<comment type="caution">
    <text evidence="12">Lacks conserved residue(s) required for the propagation of feature annotation.</text>
</comment>
<feature type="domain" description="Aminoacyl-transfer RNA synthetases class-II family profile" evidence="16">
    <location>
        <begin position="173"/>
        <end position="410"/>
    </location>
</feature>
<dbReference type="RefSeq" id="WP_183206226.1">
    <property type="nucleotide sequence ID" value="NZ_JAAAMM010000001.1"/>
</dbReference>
<dbReference type="PIRSF" id="PIRSF001529">
    <property type="entry name" value="Ser-tRNA-synth_IIa"/>
    <property type="match status" value="1"/>
</dbReference>
<evidence type="ECO:0000313" key="17">
    <source>
        <dbReference type="EMBL" id="MBB4001737.1"/>
    </source>
</evidence>
<evidence type="ECO:0000313" key="18">
    <source>
        <dbReference type="Proteomes" id="UP000588647"/>
    </source>
</evidence>
<feature type="binding site" evidence="13">
    <location>
        <position position="383"/>
    </location>
    <ligand>
        <name>L-serine</name>
        <dbReference type="ChEBI" id="CHEBI:33384"/>
    </ligand>
</feature>
<gene>
    <name evidence="12" type="primary">serS</name>
    <name evidence="17" type="ORF">GGR03_000784</name>
</gene>
<evidence type="ECO:0000256" key="4">
    <source>
        <dbReference type="ARBA" id="ARBA00022490"/>
    </source>
</evidence>
<sequence length="427" mass="47632">MLDIKWIRENPEKLDEALARRGAAPAAADLIRLDEARREHLKRLQELQNRRNEASREIGKAKATKDETLAERLIAEIAEIKAEIQDGEETERRLDGSLEDALARIPNLPLDDVPVGKDEADNVEMRRVGERPDFAFKPREHYELGEAMGLMDFDQAAKISGSRFTILKGALARLERALGQFMLDLHTTEHGYQEVAAPLLVRDEALFGTNQLPKFAEDLFHTTEGRWLIPTAEVPLTNLARERIIDAADLPMRVTALTPCFRSEAGSAGRDTRGMLRQHQFYKVEMVSITASDASLDEHERMTKAAEEVLKRLGLAYRVVTLCTGDMGFGARKTYDIEVWLPGQGAYREISSCSVCGDFQARRMSARYRAEGEKATQFVHTLNGSGVAVGRALIAVMENYQNEDGSITIPPVLRPYMAGVERIGGPA</sequence>
<dbReference type="GO" id="GO:0016260">
    <property type="term" value="P:selenocysteine biosynthetic process"/>
    <property type="evidence" value="ECO:0007669"/>
    <property type="project" value="UniProtKB-UniRule"/>
</dbReference>
<feature type="binding site" evidence="12 14">
    <location>
        <begin position="262"/>
        <end position="264"/>
    </location>
    <ligand>
        <name>ATP</name>
        <dbReference type="ChEBI" id="CHEBI:30616"/>
    </ligand>
</feature>
<dbReference type="GO" id="GO:0005737">
    <property type="term" value="C:cytoplasm"/>
    <property type="evidence" value="ECO:0007669"/>
    <property type="project" value="UniProtKB-SubCell"/>
</dbReference>
<evidence type="ECO:0000256" key="5">
    <source>
        <dbReference type="ARBA" id="ARBA00022598"/>
    </source>
</evidence>
<comment type="function">
    <text evidence="12">Catalyzes the attachment of serine to tRNA(Ser). Is also able to aminoacylate tRNA(Sec) with serine, to form the misacylated tRNA L-seryl-tRNA(Sec), which will be further converted into selenocysteinyl-tRNA(Sec).</text>
</comment>
<dbReference type="EC" id="6.1.1.11" evidence="12"/>
<keyword evidence="6 12" id="KW-0547">Nucleotide-binding</keyword>
<organism evidence="17 18">
    <name type="scientific">Aurantimonas endophytica</name>
    <dbReference type="NCBI Taxonomy" id="1522175"/>
    <lineage>
        <taxon>Bacteria</taxon>
        <taxon>Pseudomonadati</taxon>
        <taxon>Pseudomonadota</taxon>
        <taxon>Alphaproteobacteria</taxon>
        <taxon>Hyphomicrobiales</taxon>
        <taxon>Aurantimonadaceae</taxon>
        <taxon>Aurantimonas</taxon>
    </lineage>
</organism>
<dbReference type="InterPro" id="IPR006195">
    <property type="entry name" value="aa-tRNA-synth_II"/>
</dbReference>
<comment type="subcellular location">
    <subcellularLocation>
        <location evidence="1 12">Cytoplasm</location>
    </subcellularLocation>
</comment>
<keyword evidence="4 12" id="KW-0963">Cytoplasm</keyword>
<dbReference type="InterPro" id="IPR002317">
    <property type="entry name" value="Ser-tRNA-ligase_type_1"/>
</dbReference>
<comment type="pathway">
    <text evidence="2 12">Aminoacyl-tRNA biosynthesis; selenocysteinyl-tRNA(Sec) biosynthesis; L-seryl-tRNA(Sec) from L-serine and tRNA(Sec): step 1/1.</text>
</comment>
<dbReference type="InterPro" id="IPR042103">
    <property type="entry name" value="SerRS_1_N_sf"/>
</dbReference>
<evidence type="ECO:0000256" key="1">
    <source>
        <dbReference type="ARBA" id="ARBA00004496"/>
    </source>
</evidence>
<dbReference type="UniPathway" id="UPA00906">
    <property type="reaction ID" value="UER00895"/>
</dbReference>
<evidence type="ECO:0000256" key="15">
    <source>
        <dbReference type="SAM" id="Coils"/>
    </source>
</evidence>
<dbReference type="NCBIfam" id="TIGR00414">
    <property type="entry name" value="serS"/>
    <property type="match status" value="1"/>
</dbReference>
<keyword evidence="18" id="KW-1185">Reference proteome</keyword>
<dbReference type="PROSITE" id="PS50862">
    <property type="entry name" value="AA_TRNA_LIGASE_II"/>
    <property type="match status" value="1"/>
</dbReference>
<evidence type="ECO:0000256" key="8">
    <source>
        <dbReference type="ARBA" id="ARBA00022917"/>
    </source>
</evidence>
<keyword evidence="5 12" id="KW-0436">Ligase</keyword>
<evidence type="ECO:0000256" key="14">
    <source>
        <dbReference type="PIRSR" id="PIRSR001529-2"/>
    </source>
</evidence>
<feature type="coiled-coil region" evidence="15">
    <location>
        <begin position="30"/>
        <end position="90"/>
    </location>
</feature>
<keyword evidence="7 12" id="KW-0067">ATP-binding</keyword>
<comment type="caution">
    <text evidence="17">The sequence shown here is derived from an EMBL/GenBank/DDBJ whole genome shotgun (WGS) entry which is preliminary data.</text>
</comment>
<feature type="binding site" evidence="12 14">
    <location>
        <begin position="349"/>
        <end position="352"/>
    </location>
    <ligand>
        <name>ATP</name>
        <dbReference type="ChEBI" id="CHEBI:30616"/>
    </ligand>
</feature>
<evidence type="ECO:0000256" key="2">
    <source>
        <dbReference type="ARBA" id="ARBA00005045"/>
    </source>
</evidence>
<dbReference type="GO" id="GO:0005524">
    <property type="term" value="F:ATP binding"/>
    <property type="evidence" value="ECO:0007669"/>
    <property type="project" value="UniProtKB-UniRule"/>
</dbReference>
<keyword evidence="9 12" id="KW-0030">Aminoacyl-tRNA synthetase</keyword>
<dbReference type="InterPro" id="IPR045864">
    <property type="entry name" value="aa-tRNA-synth_II/BPL/LPL"/>
</dbReference>
<evidence type="ECO:0000256" key="10">
    <source>
        <dbReference type="ARBA" id="ARBA00047929"/>
    </source>
</evidence>
<dbReference type="SUPFAM" id="SSF46589">
    <property type="entry name" value="tRNA-binding arm"/>
    <property type="match status" value="1"/>
</dbReference>
<evidence type="ECO:0000256" key="11">
    <source>
        <dbReference type="ARBA" id="ARBA00048823"/>
    </source>
</evidence>
<feature type="binding site" evidence="13">
    <location>
        <position position="231"/>
    </location>
    <ligand>
        <name>L-serine</name>
        <dbReference type="ChEBI" id="CHEBI:33384"/>
    </ligand>
</feature>
<dbReference type="InterPro" id="IPR015866">
    <property type="entry name" value="Ser-tRNA-synth_1_N"/>
</dbReference>
<comment type="catalytic activity">
    <reaction evidence="11 12">
        <text>tRNA(Ser) + L-serine + ATP = L-seryl-tRNA(Ser) + AMP + diphosphate + H(+)</text>
        <dbReference type="Rhea" id="RHEA:12292"/>
        <dbReference type="Rhea" id="RHEA-COMP:9669"/>
        <dbReference type="Rhea" id="RHEA-COMP:9703"/>
        <dbReference type="ChEBI" id="CHEBI:15378"/>
        <dbReference type="ChEBI" id="CHEBI:30616"/>
        <dbReference type="ChEBI" id="CHEBI:33019"/>
        <dbReference type="ChEBI" id="CHEBI:33384"/>
        <dbReference type="ChEBI" id="CHEBI:78442"/>
        <dbReference type="ChEBI" id="CHEBI:78533"/>
        <dbReference type="ChEBI" id="CHEBI:456215"/>
        <dbReference type="EC" id="6.1.1.11"/>
    </reaction>
</comment>
<evidence type="ECO:0000256" key="13">
    <source>
        <dbReference type="PIRSR" id="PIRSR001529-1"/>
    </source>
</evidence>
<dbReference type="InterPro" id="IPR010978">
    <property type="entry name" value="tRNA-bd_arm"/>
</dbReference>
<keyword evidence="15" id="KW-0175">Coiled coil</keyword>
<keyword evidence="8 12" id="KW-0648">Protein biosynthesis</keyword>
<dbReference type="PANTHER" id="PTHR43697:SF1">
    <property type="entry name" value="SERINE--TRNA LIGASE"/>
    <property type="match status" value="1"/>
</dbReference>
<name>A0A7W6HAU6_9HYPH</name>
<dbReference type="GO" id="GO:0004828">
    <property type="term" value="F:serine-tRNA ligase activity"/>
    <property type="evidence" value="ECO:0007669"/>
    <property type="project" value="UniProtKB-UniRule"/>
</dbReference>
<dbReference type="InterPro" id="IPR033729">
    <property type="entry name" value="SerRS_core"/>
</dbReference>
<dbReference type="InterPro" id="IPR002314">
    <property type="entry name" value="aa-tRNA-synt_IIb"/>
</dbReference>
<evidence type="ECO:0000256" key="9">
    <source>
        <dbReference type="ARBA" id="ARBA00023146"/>
    </source>
</evidence>
<comment type="domain">
    <text evidence="12">Consists of two distinct domains, a catalytic core and a N-terminal extension that is involved in tRNA binding.</text>
</comment>
<dbReference type="PRINTS" id="PR00981">
    <property type="entry name" value="TRNASYNTHSER"/>
</dbReference>
<feature type="binding site" evidence="12">
    <location>
        <begin position="231"/>
        <end position="233"/>
    </location>
    <ligand>
        <name>L-serine</name>
        <dbReference type="ChEBI" id="CHEBI:33384"/>
    </ligand>
</feature>
<dbReference type="HAMAP" id="MF_00176">
    <property type="entry name" value="Ser_tRNA_synth_type1"/>
    <property type="match status" value="1"/>
</dbReference>
<proteinExistence type="inferred from homology"/>
<dbReference type="Proteomes" id="UP000588647">
    <property type="component" value="Unassembled WGS sequence"/>
</dbReference>
<feature type="binding site" evidence="12">
    <location>
        <position position="385"/>
    </location>
    <ligand>
        <name>L-serine</name>
        <dbReference type="ChEBI" id="CHEBI:33384"/>
    </ligand>
</feature>
<evidence type="ECO:0000256" key="6">
    <source>
        <dbReference type="ARBA" id="ARBA00022741"/>
    </source>
</evidence>
<protein>
    <recommendedName>
        <fullName evidence="12">Serine--tRNA ligase</fullName>
        <ecNumber evidence="12">6.1.1.11</ecNumber>
    </recommendedName>
    <alternativeName>
        <fullName evidence="12">Seryl-tRNA synthetase</fullName>
        <shortName evidence="12">SerRS</shortName>
    </alternativeName>
    <alternativeName>
        <fullName evidence="12">Seryl-tRNA(Ser/Sec) synthetase</fullName>
    </alternativeName>
</protein>
<dbReference type="CDD" id="cd00770">
    <property type="entry name" value="SerRS_core"/>
    <property type="match status" value="1"/>
</dbReference>
<evidence type="ECO:0000256" key="12">
    <source>
        <dbReference type="HAMAP-Rule" id="MF_00176"/>
    </source>
</evidence>
<dbReference type="AlphaFoldDB" id="A0A7W6HAU6"/>
<dbReference type="Pfam" id="PF00587">
    <property type="entry name" value="tRNA-synt_2b"/>
    <property type="match status" value="1"/>
</dbReference>
<dbReference type="Gene3D" id="1.10.287.40">
    <property type="entry name" value="Serine-tRNA synthetase, tRNA binding domain"/>
    <property type="match status" value="1"/>
</dbReference>
<dbReference type="EMBL" id="JACIEM010000001">
    <property type="protein sequence ID" value="MBB4001737.1"/>
    <property type="molecule type" value="Genomic_DNA"/>
</dbReference>
<accession>A0A7W6HAU6</accession>
<dbReference type="PANTHER" id="PTHR43697">
    <property type="entry name" value="SERYL-TRNA SYNTHETASE"/>
    <property type="match status" value="1"/>
</dbReference>